<dbReference type="SUPFAM" id="SSF53098">
    <property type="entry name" value="Ribonuclease H-like"/>
    <property type="match status" value="1"/>
</dbReference>
<dbReference type="PANTHER" id="PTHR47723:SF19">
    <property type="entry name" value="POLYNUCLEOTIDYL TRANSFERASE, RIBONUCLEASE H-LIKE SUPERFAMILY PROTEIN"/>
    <property type="match status" value="1"/>
</dbReference>
<evidence type="ECO:0000259" key="1">
    <source>
        <dbReference type="PROSITE" id="PS50879"/>
    </source>
</evidence>
<dbReference type="EMBL" id="JARYMX010000007">
    <property type="protein sequence ID" value="KAJ9540642.1"/>
    <property type="molecule type" value="Genomic_DNA"/>
</dbReference>
<dbReference type="GO" id="GO:0003676">
    <property type="term" value="F:nucleic acid binding"/>
    <property type="evidence" value="ECO:0007669"/>
    <property type="project" value="InterPro"/>
</dbReference>
<evidence type="ECO:0000313" key="3">
    <source>
        <dbReference type="Proteomes" id="UP001172457"/>
    </source>
</evidence>
<feature type="domain" description="RNase H type-1" evidence="1">
    <location>
        <begin position="88"/>
        <end position="221"/>
    </location>
</feature>
<dbReference type="InterPro" id="IPR002156">
    <property type="entry name" value="RNaseH_domain"/>
</dbReference>
<dbReference type="PROSITE" id="PS50879">
    <property type="entry name" value="RNASE_H_1"/>
    <property type="match status" value="1"/>
</dbReference>
<gene>
    <name evidence="2" type="ORF">OSB04_027148</name>
</gene>
<dbReference type="Gene3D" id="3.30.420.10">
    <property type="entry name" value="Ribonuclease H-like superfamily/Ribonuclease H"/>
    <property type="match status" value="1"/>
</dbReference>
<sequence>METPIPIPIPVPVPIPIPIPIPLPIPLLYMPTNIMVHHPVYRYPVRHPSRDLLQKQVDELMDLIDLHKEIDNFKTMPRVVKSIWTFPLRNHLKLNTDGSSKGNPGPSSYGGLIRDCNGRWLRGYMGNISANGGTYTALHAELWSIVKGLCLIKDMNLSFVFIETDCQAAVCLMTKRLRKNHPLKTVVDDIKKLLLEQRCTMVHTKRDGNHSADQLAKLGGKQLEESVLLEKPPALLIPYLLQDIEAASEFERNRYHHHE</sequence>
<comment type="caution">
    <text evidence="2">The sequence shown here is derived from an EMBL/GenBank/DDBJ whole genome shotgun (WGS) entry which is preliminary data.</text>
</comment>
<dbReference type="InterPro" id="IPR044730">
    <property type="entry name" value="RNase_H-like_dom_plant"/>
</dbReference>
<evidence type="ECO:0000313" key="2">
    <source>
        <dbReference type="EMBL" id="KAJ9540642.1"/>
    </source>
</evidence>
<proteinExistence type="predicted"/>
<dbReference type="AlphaFoldDB" id="A0AA38SWT2"/>
<accession>A0AA38SWT2</accession>
<dbReference type="InterPro" id="IPR053151">
    <property type="entry name" value="RNase_H-like"/>
</dbReference>
<dbReference type="GO" id="GO:0004523">
    <property type="term" value="F:RNA-DNA hybrid ribonuclease activity"/>
    <property type="evidence" value="ECO:0007669"/>
    <property type="project" value="InterPro"/>
</dbReference>
<dbReference type="InterPro" id="IPR012337">
    <property type="entry name" value="RNaseH-like_sf"/>
</dbReference>
<reference evidence="2" key="1">
    <citation type="submission" date="2023-03" db="EMBL/GenBank/DDBJ databases">
        <title>Chromosome-scale reference genome and RAD-based genetic map of yellow starthistle (Centaurea solstitialis) reveal putative structural variation and QTLs associated with invader traits.</title>
        <authorList>
            <person name="Reatini B."/>
            <person name="Cang F.A."/>
            <person name="Jiang Q."/>
            <person name="Mckibben M.T.W."/>
            <person name="Barker M.S."/>
            <person name="Rieseberg L.H."/>
            <person name="Dlugosch K.M."/>
        </authorList>
    </citation>
    <scope>NUCLEOTIDE SEQUENCE</scope>
    <source>
        <strain evidence="2">CAN-66</strain>
        <tissue evidence="2">Leaf</tissue>
    </source>
</reference>
<dbReference type="PANTHER" id="PTHR47723">
    <property type="entry name" value="OS05G0353850 PROTEIN"/>
    <property type="match status" value="1"/>
</dbReference>
<organism evidence="2 3">
    <name type="scientific">Centaurea solstitialis</name>
    <name type="common">yellow star-thistle</name>
    <dbReference type="NCBI Taxonomy" id="347529"/>
    <lineage>
        <taxon>Eukaryota</taxon>
        <taxon>Viridiplantae</taxon>
        <taxon>Streptophyta</taxon>
        <taxon>Embryophyta</taxon>
        <taxon>Tracheophyta</taxon>
        <taxon>Spermatophyta</taxon>
        <taxon>Magnoliopsida</taxon>
        <taxon>eudicotyledons</taxon>
        <taxon>Gunneridae</taxon>
        <taxon>Pentapetalae</taxon>
        <taxon>asterids</taxon>
        <taxon>campanulids</taxon>
        <taxon>Asterales</taxon>
        <taxon>Asteraceae</taxon>
        <taxon>Carduoideae</taxon>
        <taxon>Cardueae</taxon>
        <taxon>Centaureinae</taxon>
        <taxon>Centaurea</taxon>
    </lineage>
</organism>
<keyword evidence="3" id="KW-1185">Reference proteome</keyword>
<dbReference type="Proteomes" id="UP001172457">
    <property type="component" value="Chromosome 7"/>
</dbReference>
<protein>
    <recommendedName>
        <fullName evidence="1">RNase H type-1 domain-containing protein</fullName>
    </recommendedName>
</protein>
<name>A0AA38SWT2_9ASTR</name>
<dbReference type="CDD" id="cd06222">
    <property type="entry name" value="RNase_H_like"/>
    <property type="match status" value="1"/>
</dbReference>
<dbReference type="InterPro" id="IPR036397">
    <property type="entry name" value="RNaseH_sf"/>
</dbReference>
<dbReference type="Pfam" id="PF13456">
    <property type="entry name" value="RVT_3"/>
    <property type="match status" value="1"/>
</dbReference>